<reference evidence="2" key="1">
    <citation type="submission" date="2018-05" db="EMBL/GenBank/DDBJ databases">
        <authorList>
            <person name="Lanie J.A."/>
            <person name="Ng W.-L."/>
            <person name="Kazmierczak K.M."/>
            <person name="Andrzejewski T.M."/>
            <person name="Davidsen T.M."/>
            <person name="Wayne K.J."/>
            <person name="Tettelin H."/>
            <person name="Glass J.I."/>
            <person name="Rusch D."/>
            <person name="Podicherti R."/>
            <person name="Tsui H.-C.T."/>
            <person name="Winkler M.E."/>
        </authorList>
    </citation>
    <scope>NUCLEOTIDE SEQUENCE</scope>
</reference>
<evidence type="ECO:0000256" key="1">
    <source>
        <dbReference type="SAM" id="Phobius"/>
    </source>
</evidence>
<feature type="transmembrane region" description="Helical" evidence="1">
    <location>
        <begin position="69"/>
        <end position="97"/>
    </location>
</feature>
<proteinExistence type="predicted"/>
<name>A0A382PKM1_9ZZZZ</name>
<keyword evidence="1" id="KW-1133">Transmembrane helix</keyword>
<protein>
    <submittedName>
        <fullName evidence="2">Uncharacterized protein</fullName>
    </submittedName>
</protein>
<feature type="transmembrane region" description="Helical" evidence="1">
    <location>
        <begin position="104"/>
        <end position="124"/>
    </location>
</feature>
<organism evidence="2">
    <name type="scientific">marine metagenome</name>
    <dbReference type="NCBI Taxonomy" id="408172"/>
    <lineage>
        <taxon>unclassified sequences</taxon>
        <taxon>metagenomes</taxon>
        <taxon>ecological metagenomes</taxon>
    </lineage>
</organism>
<dbReference type="EMBL" id="UINC01108008">
    <property type="protein sequence ID" value="SVC73806.1"/>
    <property type="molecule type" value="Genomic_DNA"/>
</dbReference>
<sequence length="186" mass="19766">MASREDYAKYISTASLLVAVAFMIGGVQSSGAILDTCNQGGMGINSISYTQCRDIGTAITKMGSLEAAYLSLLLTIARVEATLFLGMGVGAIYGLVFCQLSERAALHLVHAVWATAVTAVHMHSAGWFGDFGMDPNVDGKIYEAMPILILLVVVQVVLYWAAFFGAARAKRDATVAKGERLSLGHD</sequence>
<gene>
    <name evidence="2" type="ORF">METZ01_LOCUS326660</name>
</gene>
<evidence type="ECO:0000313" key="2">
    <source>
        <dbReference type="EMBL" id="SVC73806.1"/>
    </source>
</evidence>
<dbReference type="AlphaFoldDB" id="A0A382PKM1"/>
<accession>A0A382PKM1</accession>
<keyword evidence="1" id="KW-0812">Transmembrane</keyword>
<keyword evidence="1" id="KW-0472">Membrane</keyword>
<feature type="transmembrane region" description="Helical" evidence="1">
    <location>
        <begin position="144"/>
        <end position="167"/>
    </location>
</feature>